<dbReference type="EMBL" id="JAOTIF010000002">
    <property type="protein sequence ID" value="MCU7548601.1"/>
    <property type="molecule type" value="Genomic_DNA"/>
</dbReference>
<keyword evidence="1" id="KW-1133">Transmembrane helix</keyword>
<evidence type="ECO:0000259" key="2">
    <source>
        <dbReference type="Pfam" id="PF08241"/>
    </source>
</evidence>
<reference evidence="3" key="2">
    <citation type="submission" date="2023-04" db="EMBL/GenBank/DDBJ databases">
        <title>Paracnuella aquatica gen. nov., sp. nov., a member of the family Chitinophagaceae isolated from a hot spring.</title>
        <authorList>
            <person name="Wang C."/>
        </authorList>
    </citation>
    <scope>NUCLEOTIDE SEQUENCE</scope>
    <source>
        <strain evidence="3">LB-8</strain>
    </source>
</reference>
<name>A0A9X3B7L4_9BACT</name>
<dbReference type="InterPro" id="IPR013216">
    <property type="entry name" value="Methyltransf_11"/>
</dbReference>
<feature type="transmembrane region" description="Helical" evidence="1">
    <location>
        <begin position="45"/>
        <end position="69"/>
    </location>
</feature>
<accession>A0A9X3B7L4</accession>
<keyword evidence="1" id="KW-0812">Transmembrane</keyword>
<dbReference type="Gene3D" id="3.40.50.150">
    <property type="entry name" value="Vaccinia Virus protein VP39"/>
    <property type="match status" value="1"/>
</dbReference>
<dbReference type="InterPro" id="IPR029063">
    <property type="entry name" value="SAM-dependent_MTases_sf"/>
</dbReference>
<keyword evidence="3" id="KW-0489">Methyltransferase</keyword>
<organism evidence="3 4">
    <name type="scientific">Paraflavisolibacter caeni</name>
    <dbReference type="NCBI Taxonomy" id="2982496"/>
    <lineage>
        <taxon>Bacteria</taxon>
        <taxon>Pseudomonadati</taxon>
        <taxon>Bacteroidota</taxon>
        <taxon>Chitinophagia</taxon>
        <taxon>Chitinophagales</taxon>
        <taxon>Chitinophagaceae</taxon>
        <taxon>Paraflavisolibacter</taxon>
    </lineage>
</organism>
<keyword evidence="4" id="KW-1185">Reference proteome</keyword>
<reference evidence="3" key="1">
    <citation type="submission" date="2022-09" db="EMBL/GenBank/DDBJ databases">
        <authorList>
            <person name="Yuan C."/>
            <person name="Ke Z."/>
        </authorList>
    </citation>
    <scope>NUCLEOTIDE SEQUENCE</scope>
    <source>
        <strain evidence="3">LB-8</strain>
    </source>
</reference>
<comment type="caution">
    <text evidence="3">The sequence shown here is derived from an EMBL/GenBank/DDBJ whole genome shotgun (WGS) entry which is preliminary data.</text>
</comment>
<dbReference type="Pfam" id="PF08241">
    <property type="entry name" value="Methyltransf_11"/>
    <property type="match status" value="1"/>
</dbReference>
<protein>
    <submittedName>
        <fullName evidence="3">Class I SAM-dependent methyltransferase</fullName>
    </submittedName>
</protein>
<feature type="transmembrane region" description="Helical" evidence="1">
    <location>
        <begin position="21"/>
        <end position="39"/>
    </location>
</feature>
<evidence type="ECO:0000313" key="4">
    <source>
        <dbReference type="Proteomes" id="UP001155483"/>
    </source>
</evidence>
<gene>
    <name evidence="3" type="ORF">OCK74_05705</name>
</gene>
<dbReference type="AlphaFoldDB" id="A0A9X3B7L4"/>
<dbReference type="SUPFAM" id="SSF53335">
    <property type="entry name" value="S-adenosyl-L-methionine-dependent methyltransferases"/>
    <property type="match status" value="1"/>
</dbReference>
<keyword evidence="3" id="KW-0808">Transferase</keyword>
<keyword evidence="1" id="KW-0472">Membrane</keyword>
<dbReference type="GO" id="GO:0008757">
    <property type="term" value="F:S-adenosylmethionine-dependent methyltransferase activity"/>
    <property type="evidence" value="ECO:0007669"/>
    <property type="project" value="InterPro"/>
</dbReference>
<sequence>MDSVRKPFQGVWNIIRFNWHYYILSIFLVLFILLLQKSFNQSFKVAANILALLIISSTLITLIVSLYIYDFSKLYTLTWLSNLKQGGKETIININAGFDETSSLLKRKFENSELLVADFYDPEKHTELSIKRARKAYPPFPNTFRISTKHLPIEDSSADKIFAILSAHEIRNEKERIAFFNELQRVLKASGQIIVTEHLRDTANFLAYNIGFFHFHSKATWHKTFHSSRLQVAKEIKITPFISTFILEKNGSAS</sequence>
<dbReference type="Proteomes" id="UP001155483">
    <property type="component" value="Unassembled WGS sequence"/>
</dbReference>
<feature type="domain" description="Methyltransferase type 11" evidence="2">
    <location>
        <begin position="130"/>
        <end position="195"/>
    </location>
</feature>
<proteinExistence type="predicted"/>
<dbReference type="RefSeq" id="WP_279296047.1">
    <property type="nucleotide sequence ID" value="NZ_JAOTIF010000002.1"/>
</dbReference>
<evidence type="ECO:0000313" key="3">
    <source>
        <dbReference type="EMBL" id="MCU7548601.1"/>
    </source>
</evidence>
<dbReference type="GO" id="GO:0032259">
    <property type="term" value="P:methylation"/>
    <property type="evidence" value="ECO:0007669"/>
    <property type="project" value="UniProtKB-KW"/>
</dbReference>
<evidence type="ECO:0000256" key="1">
    <source>
        <dbReference type="SAM" id="Phobius"/>
    </source>
</evidence>